<reference evidence="1" key="1">
    <citation type="journal article" date="2014" name="Nat. Genet.">
        <title>Genome and transcriptome of the porcine whipworm Trichuris suis.</title>
        <authorList>
            <person name="Jex A.R."/>
            <person name="Nejsum P."/>
            <person name="Schwarz E.M."/>
            <person name="Hu L."/>
            <person name="Young N.D."/>
            <person name="Hall R.S."/>
            <person name="Korhonen P.K."/>
            <person name="Liao S."/>
            <person name="Thamsborg S."/>
            <person name="Xia J."/>
            <person name="Xu P."/>
            <person name="Wang S."/>
            <person name="Scheerlinck J.P."/>
            <person name="Hofmann A."/>
            <person name="Sternberg P.W."/>
            <person name="Wang J."/>
            <person name="Gasser R.B."/>
        </authorList>
    </citation>
    <scope>NUCLEOTIDE SEQUENCE [LARGE SCALE GENOMIC DNA]</scope>
    <source>
        <strain evidence="1">DCEP-RM93F</strain>
    </source>
</reference>
<evidence type="ECO:0000313" key="1">
    <source>
        <dbReference type="EMBL" id="KFD61642.1"/>
    </source>
</evidence>
<dbReference type="Proteomes" id="UP000030758">
    <property type="component" value="Unassembled WGS sequence"/>
</dbReference>
<organism evidence="1">
    <name type="scientific">Trichuris suis</name>
    <name type="common">pig whipworm</name>
    <dbReference type="NCBI Taxonomy" id="68888"/>
    <lineage>
        <taxon>Eukaryota</taxon>
        <taxon>Metazoa</taxon>
        <taxon>Ecdysozoa</taxon>
        <taxon>Nematoda</taxon>
        <taxon>Enoplea</taxon>
        <taxon>Dorylaimia</taxon>
        <taxon>Trichinellida</taxon>
        <taxon>Trichuridae</taxon>
        <taxon>Trichuris</taxon>
    </lineage>
</organism>
<accession>A0A085MWP6</accession>
<dbReference type="AlphaFoldDB" id="A0A085MWP6"/>
<sequence>MLTVCCLLEFCEYLCLTCDCLASERALTGLLCFTRSNSMVTLDSGFCCTSALILSLTECVSLLSNKRSYWTCLTRSNSLVTLDVRFCCTSALILSLTECVNLLSNKRSYWMFPMLRTDILEIANGKREIAAIGASQHAGELGLRGSHARESNREISRQRNVVSVV</sequence>
<protein>
    <submittedName>
        <fullName evidence="1">Uncharacterized protein</fullName>
    </submittedName>
</protein>
<name>A0A085MWP6_9BILA</name>
<gene>
    <name evidence="1" type="ORF">M514_13640</name>
</gene>
<dbReference type="EMBL" id="KL367616">
    <property type="protein sequence ID" value="KFD61642.1"/>
    <property type="molecule type" value="Genomic_DNA"/>
</dbReference>
<proteinExistence type="predicted"/>